<dbReference type="InterPro" id="IPR035906">
    <property type="entry name" value="MetI-like_sf"/>
</dbReference>
<dbReference type="Proteomes" id="UP000260655">
    <property type="component" value="Unassembled WGS sequence"/>
</dbReference>
<gene>
    <name evidence="12" type="ORF">DW252_17050</name>
    <name evidence="11" type="ORF">DW656_14220</name>
    <name evidence="10" type="ORF">DWW65_11460</name>
    <name evidence="9" type="ORF">DXD67_09960</name>
</gene>
<proteinExistence type="inferred from homology"/>
<sequence>MKKKKTIKIKNVVLEIPVAVMLIILTLLVLVPVIWMVFSAFKPEKEIISWPPTFIPNSFTLENFTDVQDRIDILRYILNSVIYAGGTTALAVVVNCMAGYAYAFYDFKGKTGMFLMTLATMMVPFQVIMVPLFLVVYKMGMYDSYWGLIIPRVAVAGSIFMMRAAFTGIPKEMAEAARIDGLSEYGIFWKIMMPQVKPAVITLIILSVNGSWNDLLWPMIVTSSTEMRTLANGLALFIGQNTIEYGAAFAGALISLLPMFVLYMFGQKYFIEGMSSGGLKG</sequence>
<comment type="subcellular location">
    <subcellularLocation>
        <location evidence="1 7">Cell membrane</location>
        <topology evidence="1 7">Multi-pass membrane protein</topology>
    </subcellularLocation>
</comment>
<dbReference type="PANTHER" id="PTHR43744">
    <property type="entry name" value="ABC TRANSPORTER PERMEASE PROTEIN MG189-RELATED-RELATED"/>
    <property type="match status" value="1"/>
</dbReference>
<keyword evidence="3" id="KW-1003">Cell membrane</keyword>
<dbReference type="EMBL" id="QRHO01000026">
    <property type="protein sequence ID" value="RHF81343.1"/>
    <property type="molecule type" value="Genomic_DNA"/>
</dbReference>
<feature type="transmembrane region" description="Helical" evidence="7">
    <location>
        <begin position="114"/>
        <end position="139"/>
    </location>
</feature>
<evidence type="ECO:0000256" key="5">
    <source>
        <dbReference type="ARBA" id="ARBA00022989"/>
    </source>
</evidence>
<dbReference type="CDD" id="cd06261">
    <property type="entry name" value="TM_PBP2"/>
    <property type="match status" value="1"/>
</dbReference>
<comment type="caution">
    <text evidence="9">The sequence shown here is derived from an EMBL/GenBank/DDBJ whole genome shotgun (WGS) entry which is preliminary data.</text>
</comment>
<evidence type="ECO:0000256" key="3">
    <source>
        <dbReference type="ARBA" id="ARBA00022475"/>
    </source>
</evidence>
<feature type="transmembrane region" description="Helical" evidence="7">
    <location>
        <begin position="145"/>
        <end position="166"/>
    </location>
</feature>
<dbReference type="Gene3D" id="1.10.3720.10">
    <property type="entry name" value="MetI-like"/>
    <property type="match status" value="1"/>
</dbReference>
<evidence type="ECO:0000313" key="13">
    <source>
        <dbReference type="Proteomes" id="UP000260655"/>
    </source>
</evidence>
<evidence type="ECO:0000259" key="8">
    <source>
        <dbReference type="PROSITE" id="PS50928"/>
    </source>
</evidence>
<evidence type="ECO:0000313" key="10">
    <source>
        <dbReference type="EMBL" id="RGU44814.1"/>
    </source>
</evidence>
<keyword evidence="2 7" id="KW-0813">Transport</keyword>
<name>A0A3E4GPH4_9FIRM</name>
<feature type="transmembrane region" description="Helical" evidence="7">
    <location>
        <begin position="245"/>
        <end position="265"/>
    </location>
</feature>
<dbReference type="EMBL" id="QRIM01000036">
    <property type="protein sequence ID" value="RHG55190.1"/>
    <property type="molecule type" value="Genomic_DNA"/>
</dbReference>
<accession>A0A3E4GPH4</accession>
<dbReference type="InterPro" id="IPR000515">
    <property type="entry name" value="MetI-like"/>
</dbReference>
<dbReference type="Pfam" id="PF00528">
    <property type="entry name" value="BPD_transp_1"/>
    <property type="match status" value="1"/>
</dbReference>
<evidence type="ECO:0000256" key="7">
    <source>
        <dbReference type="RuleBase" id="RU363032"/>
    </source>
</evidence>
<dbReference type="Proteomes" id="UP000285693">
    <property type="component" value="Unassembled WGS sequence"/>
</dbReference>
<evidence type="ECO:0000313" key="14">
    <source>
        <dbReference type="Proteomes" id="UP000284579"/>
    </source>
</evidence>
<organism evidence="9 13">
    <name type="scientific">Coprococcus comes</name>
    <dbReference type="NCBI Taxonomy" id="410072"/>
    <lineage>
        <taxon>Bacteria</taxon>
        <taxon>Bacillati</taxon>
        <taxon>Bacillota</taxon>
        <taxon>Clostridia</taxon>
        <taxon>Lachnospirales</taxon>
        <taxon>Lachnospiraceae</taxon>
        <taxon>Coprococcus</taxon>
    </lineage>
</organism>
<dbReference type="AlphaFoldDB" id="A0A3E4GPH4"/>
<feature type="transmembrane region" description="Helical" evidence="7">
    <location>
        <begin position="12"/>
        <end position="38"/>
    </location>
</feature>
<evidence type="ECO:0000313" key="15">
    <source>
        <dbReference type="Proteomes" id="UP000285693"/>
    </source>
</evidence>
<evidence type="ECO:0000313" key="11">
    <source>
        <dbReference type="EMBL" id="RHF81343.1"/>
    </source>
</evidence>
<dbReference type="EMBL" id="QSOV01000009">
    <property type="protein sequence ID" value="RGJ22960.1"/>
    <property type="molecule type" value="Genomic_DNA"/>
</dbReference>
<keyword evidence="6 7" id="KW-0472">Membrane</keyword>
<keyword evidence="4 7" id="KW-0812">Transmembrane</keyword>
<comment type="similarity">
    <text evidence="7">Belongs to the binding-protein-dependent transport system permease family.</text>
</comment>
<dbReference type="EMBL" id="QRXY01000014">
    <property type="protein sequence ID" value="RGU44814.1"/>
    <property type="molecule type" value="Genomic_DNA"/>
</dbReference>
<reference evidence="13 14" key="1">
    <citation type="submission" date="2018-08" db="EMBL/GenBank/DDBJ databases">
        <title>A genome reference for cultivated species of the human gut microbiota.</title>
        <authorList>
            <person name="Zou Y."/>
            <person name="Xue W."/>
            <person name="Luo G."/>
        </authorList>
    </citation>
    <scope>NUCLEOTIDE SEQUENCE [LARGE SCALE GENOMIC DNA]</scope>
    <source>
        <strain evidence="10 15">AF16-31</strain>
        <strain evidence="12 16">AM22-12LB</strain>
        <strain evidence="11 14">AM23-3</strain>
        <strain evidence="9 13">TM07-19</strain>
    </source>
</reference>
<evidence type="ECO:0000256" key="1">
    <source>
        <dbReference type="ARBA" id="ARBA00004651"/>
    </source>
</evidence>
<evidence type="ECO:0000256" key="2">
    <source>
        <dbReference type="ARBA" id="ARBA00022448"/>
    </source>
</evidence>
<evidence type="ECO:0000256" key="6">
    <source>
        <dbReference type="ARBA" id="ARBA00023136"/>
    </source>
</evidence>
<dbReference type="Proteomes" id="UP000284579">
    <property type="component" value="Unassembled WGS sequence"/>
</dbReference>
<evidence type="ECO:0000313" key="16">
    <source>
        <dbReference type="Proteomes" id="UP000286595"/>
    </source>
</evidence>
<evidence type="ECO:0000313" key="12">
    <source>
        <dbReference type="EMBL" id="RHG55190.1"/>
    </source>
</evidence>
<dbReference type="GO" id="GO:0055085">
    <property type="term" value="P:transmembrane transport"/>
    <property type="evidence" value="ECO:0007669"/>
    <property type="project" value="InterPro"/>
</dbReference>
<evidence type="ECO:0000256" key="4">
    <source>
        <dbReference type="ARBA" id="ARBA00022692"/>
    </source>
</evidence>
<feature type="domain" description="ABC transmembrane type-1" evidence="8">
    <location>
        <begin position="77"/>
        <end position="266"/>
    </location>
</feature>
<dbReference type="RefSeq" id="WP_117558001.1">
    <property type="nucleotide sequence ID" value="NZ_JAAIOQ010000011.1"/>
</dbReference>
<feature type="transmembrane region" description="Helical" evidence="7">
    <location>
        <begin position="81"/>
        <end position="102"/>
    </location>
</feature>
<dbReference type="SUPFAM" id="SSF161098">
    <property type="entry name" value="MetI-like"/>
    <property type="match status" value="1"/>
</dbReference>
<dbReference type="GO" id="GO:0005886">
    <property type="term" value="C:plasma membrane"/>
    <property type="evidence" value="ECO:0007669"/>
    <property type="project" value="UniProtKB-SubCell"/>
</dbReference>
<dbReference type="PANTHER" id="PTHR43744:SF12">
    <property type="entry name" value="ABC TRANSPORTER PERMEASE PROTEIN MG189-RELATED"/>
    <property type="match status" value="1"/>
</dbReference>
<keyword evidence="5 7" id="KW-1133">Transmembrane helix</keyword>
<protein>
    <submittedName>
        <fullName evidence="9">Carbohydrate ABC transporter permease</fullName>
    </submittedName>
</protein>
<dbReference type="Proteomes" id="UP000286595">
    <property type="component" value="Unassembled WGS sequence"/>
</dbReference>
<dbReference type="PROSITE" id="PS50928">
    <property type="entry name" value="ABC_TM1"/>
    <property type="match status" value="1"/>
</dbReference>
<evidence type="ECO:0000313" key="9">
    <source>
        <dbReference type="EMBL" id="RGJ22960.1"/>
    </source>
</evidence>